<dbReference type="CDD" id="cd05013">
    <property type="entry name" value="SIS_RpiR"/>
    <property type="match status" value="1"/>
</dbReference>
<dbReference type="STRING" id="665126.ABB55_14445"/>
<proteinExistence type="predicted"/>
<evidence type="ECO:0000313" key="2">
    <source>
        <dbReference type="EMBL" id="KPL53262.1"/>
    </source>
</evidence>
<dbReference type="Pfam" id="PF01380">
    <property type="entry name" value="SIS"/>
    <property type="match status" value="1"/>
</dbReference>
<reference evidence="2 3" key="2">
    <citation type="submission" date="2015-10" db="EMBL/GenBank/DDBJ databases">
        <title>Draft Genome Sequence of Prosthecomicrobium hirschii ATCC 27832.</title>
        <authorList>
            <person name="Daniel J."/>
            <person name="Givan S.A."/>
            <person name="Brun Y.V."/>
            <person name="Brown P.J."/>
        </authorList>
    </citation>
    <scope>NUCLEOTIDE SEQUENCE [LARGE SCALE GENOMIC DNA]</scope>
    <source>
        <strain evidence="2 3">16</strain>
    </source>
</reference>
<dbReference type="InterPro" id="IPR046348">
    <property type="entry name" value="SIS_dom_sf"/>
</dbReference>
<dbReference type="Proteomes" id="UP000048984">
    <property type="component" value="Unassembled WGS sequence"/>
</dbReference>
<accession>A0A0P6W7C0</accession>
<dbReference type="AlphaFoldDB" id="A0A0P6W7C0"/>
<dbReference type="SUPFAM" id="SSF53697">
    <property type="entry name" value="SIS domain"/>
    <property type="match status" value="1"/>
</dbReference>
<keyword evidence="3" id="KW-1185">Reference proteome</keyword>
<protein>
    <recommendedName>
        <fullName evidence="1">SIS domain-containing protein</fullName>
    </recommendedName>
</protein>
<name>A0A0P6W7C0_9HYPH</name>
<sequence>MRNLFREEISLGDGPSRYAASAGDLIAAQDKSEVTDRAQKAVTNMLSLTTELFDQSFIKAIEAAAATMMECPTIHLIAFRNNHAPAFFFYYVVRLLRKGVVLVDSSHGMLIDALGAIEPGDCALVITYEPYAKDAVNAANLAREAGAKIIAITDSPVSPVAPAATHVLVTPRLDVSFYQSSIPTIAVLEALIYFIVARSGSDAVERVSREFGRLALQGAYWDEHRKTS</sequence>
<dbReference type="InterPro" id="IPR035472">
    <property type="entry name" value="RpiR-like_SIS"/>
</dbReference>
<dbReference type="GO" id="GO:0003700">
    <property type="term" value="F:DNA-binding transcription factor activity"/>
    <property type="evidence" value="ECO:0007669"/>
    <property type="project" value="InterPro"/>
</dbReference>
<dbReference type="GO" id="GO:1901135">
    <property type="term" value="P:carbohydrate derivative metabolic process"/>
    <property type="evidence" value="ECO:0007669"/>
    <property type="project" value="InterPro"/>
</dbReference>
<evidence type="ECO:0000313" key="3">
    <source>
        <dbReference type="Proteomes" id="UP000048984"/>
    </source>
</evidence>
<dbReference type="PROSITE" id="PS51464">
    <property type="entry name" value="SIS"/>
    <property type="match status" value="1"/>
</dbReference>
<organism evidence="2 3">
    <name type="scientific">Prosthecodimorpha hirschii</name>
    <dbReference type="NCBI Taxonomy" id="665126"/>
    <lineage>
        <taxon>Bacteria</taxon>
        <taxon>Pseudomonadati</taxon>
        <taxon>Pseudomonadota</taxon>
        <taxon>Alphaproteobacteria</taxon>
        <taxon>Hyphomicrobiales</taxon>
        <taxon>Ancalomicrobiaceae</taxon>
        <taxon>Prosthecodimorpha</taxon>
    </lineage>
</organism>
<dbReference type="PANTHER" id="PTHR30514">
    <property type="entry name" value="GLUCOKINASE"/>
    <property type="match status" value="1"/>
</dbReference>
<reference evidence="2 3" key="1">
    <citation type="submission" date="2015-09" db="EMBL/GenBank/DDBJ databases">
        <authorList>
            <person name="Jackson K.R."/>
            <person name="Lunt B.L."/>
            <person name="Fisher J.N.B."/>
            <person name="Gardner A.V."/>
            <person name="Bailey M.E."/>
            <person name="Deus L.M."/>
            <person name="Earl A.S."/>
            <person name="Gibby P.D."/>
            <person name="Hartmann K.A."/>
            <person name="Liu J.E."/>
            <person name="Manci A.M."/>
            <person name="Nielsen D.A."/>
            <person name="Solomon M.B."/>
            <person name="Breakwell D.P."/>
            <person name="Burnett S.H."/>
            <person name="Grose J.H."/>
        </authorList>
    </citation>
    <scope>NUCLEOTIDE SEQUENCE [LARGE SCALE GENOMIC DNA]</scope>
    <source>
        <strain evidence="2 3">16</strain>
    </source>
</reference>
<dbReference type="PANTHER" id="PTHR30514:SF18">
    <property type="entry name" value="RPIR-FAMILY TRANSCRIPTIONAL REGULATOR"/>
    <property type="match status" value="1"/>
</dbReference>
<dbReference type="GO" id="GO:0097367">
    <property type="term" value="F:carbohydrate derivative binding"/>
    <property type="evidence" value="ECO:0007669"/>
    <property type="project" value="InterPro"/>
</dbReference>
<dbReference type="InterPro" id="IPR047640">
    <property type="entry name" value="RpiR-like"/>
</dbReference>
<dbReference type="GO" id="GO:0003677">
    <property type="term" value="F:DNA binding"/>
    <property type="evidence" value="ECO:0007669"/>
    <property type="project" value="InterPro"/>
</dbReference>
<dbReference type="EMBL" id="LJYW01000001">
    <property type="protein sequence ID" value="KPL53262.1"/>
    <property type="molecule type" value="Genomic_DNA"/>
</dbReference>
<gene>
    <name evidence="2" type="ORF">ABB55_14445</name>
</gene>
<evidence type="ECO:0000259" key="1">
    <source>
        <dbReference type="PROSITE" id="PS51464"/>
    </source>
</evidence>
<comment type="caution">
    <text evidence="2">The sequence shown here is derived from an EMBL/GenBank/DDBJ whole genome shotgun (WGS) entry which is preliminary data.</text>
</comment>
<feature type="domain" description="SIS" evidence="1">
    <location>
        <begin position="64"/>
        <end position="201"/>
    </location>
</feature>
<dbReference type="InterPro" id="IPR001347">
    <property type="entry name" value="SIS_dom"/>
</dbReference>
<dbReference type="Gene3D" id="3.40.50.10490">
    <property type="entry name" value="Glucose-6-phosphate isomerase like protein, domain 1"/>
    <property type="match status" value="1"/>
</dbReference>